<organism evidence="1">
    <name type="scientific">Mesorhizobium sp. WSM2240</name>
    <dbReference type="NCBI Taxonomy" id="3228851"/>
    <lineage>
        <taxon>Bacteria</taxon>
        <taxon>Pseudomonadati</taxon>
        <taxon>Pseudomonadota</taxon>
        <taxon>Alphaproteobacteria</taxon>
        <taxon>Hyphomicrobiales</taxon>
        <taxon>Phyllobacteriaceae</taxon>
        <taxon>Mesorhizobium</taxon>
    </lineage>
</organism>
<dbReference type="RefSeq" id="WP_353641310.1">
    <property type="nucleotide sequence ID" value="NZ_CP159253.1"/>
</dbReference>
<gene>
    <name evidence="1" type="ORF">ABVK50_12175</name>
</gene>
<sequence>MNKKKRDIAYEAVKSVHDGPLPSFCDDIEDEAFEEYERRHWSEEQLLETPHAGTA</sequence>
<dbReference type="AlphaFoldDB" id="A0AAU8CXA7"/>
<accession>A0AAU8CXA7</accession>
<name>A0AAU8CXA7_9HYPH</name>
<proteinExistence type="predicted"/>
<dbReference type="EMBL" id="CP159253">
    <property type="protein sequence ID" value="XCG51179.1"/>
    <property type="molecule type" value="Genomic_DNA"/>
</dbReference>
<reference evidence="1" key="1">
    <citation type="submission" date="2024-06" db="EMBL/GenBank/DDBJ databases">
        <title>Mesorhizobium karijinii sp. nov., a symbiont of the iconic Swainsona formosa from arid Australia.</title>
        <authorList>
            <person name="Hill Y.J."/>
            <person name="Watkin E.L.J."/>
            <person name="O'Hara G.W."/>
            <person name="Terpolilli J."/>
            <person name="Tye M.L."/>
            <person name="Kohlmeier M.G."/>
        </authorList>
    </citation>
    <scope>NUCLEOTIDE SEQUENCE</scope>
    <source>
        <strain evidence="1">WSM2240</strain>
    </source>
</reference>
<protein>
    <submittedName>
        <fullName evidence="1">Uncharacterized protein</fullName>
    </submittedName>
</protein>
<evidence type="ECO:0000313" key="1">
    <source>
        <dbReference type="EMBL" id="XCG51179.1"/>
    </source>
</evidence>